<name>A0A8H5D1C8_9AGAR</name>
<dbReference type="EMBL" id="JAACJN010000294">
    <property type="protein sequence ID" value="KAF5350362.1"/>
    <property type="molecule type" value="Genomic_DNA"/>
</dbReference>
<sequence length="139" mass="15472">MAEEAQSITTTLPLRKPIPPVTKLGSTNNHSALPRLSDNLCILLLSWRVPTRVPPHPTTAQSLCSQFYSTVYSERPRIHITLSTSMVNHESFLFGFFVASYTQVSYHLVHGRFIFALSDAKCLTADSLLNIHGGLYQPS</sequence>
<proteinExistence type="predicted"/>
<evidence type="ECO:0000313" key="2">
    <source>
        <dbReference type="Proteomes" id="UP000518752"/>
    </source>
</evidence>
<dbReference type="Proteomes" id="UP000518752">
    <property type="component" value="Unassembled WGS sequence"/>
</dbReference>
<comment type="caution">
    <text evidence="1">The sequence shown here is derived from an EMBL/GenBank/DDBJ whole genome shotgun (WGS) entry which is preliminary data.</text>
</comment>
<keyword evidence="2" id="KW-1185">Reference proteome</keyword>
<evidence type="ECO:0000313" key="1">
    <source>
        <dbReference type="EMBL" id="KAF5350362.1"/>
    </source>
</evidence>
<gene>
    <name evidence="1" type="ORF">D9757_013628</name>
</gene>
<dbReference type="AlphaFoldDB" id="A0A8H5D1C8"/>
<reference evidence="1 2" key="1">
    <citation type="journal article" date="2020" name="ISME J.">
        <title>Uncovering the hidden diversity of litter-decomposition mechanisms in mushroom-forming fungi.</title>
        <authorList>
            <person name="Floudas D."/>
            <person name="Bentzer J."/>
            <person name="Ahren D."/>
            <person name="Johansson T."/>
            <person name="Persson P."/>
            <person name="Tunlid A."/>
        </authorList>
    </citation>
    <scope>NUCLEOTIDE SEQUENCE [LARGE SCALE GENOMIC DNA]</scope>
    <source>
        <strain evidence="1 2">CBS 406.79</strain>
    </source>
</reference>
<organism evidence="1 2">
    <name type="scientific">Collybiopsis confluens</name>
    <dbReference type="NCBI Taxonomy" id="2823264"/>
    <lineage>
        <taxon>Eukaryota</taxon>
        <taxon>Fungi</taxon>
        <taxon>Dikarya</taxon>
        <taxon>Basidiomycota</taxon>
        <taxon>Agaricomycotina</taxon>
        <taxon>Agaricomycetes</taxon>
        <taxon>Agaricomycetidae</taxon>
        <taxon>Agaricales</taxon>
        <taxon>Marasmiineae</taxon>
        <taxon>Omphalotaceae</taxon>
        <taxon>Collybiopsis</taxon>
    </lineage>
</organism>
<protein>
    <submittedName>
        <fullName evidence="1">Uncharacterized protein</fullName>
    </submittedName>
</protein>
<accession>A0A8H5D1C8</accession>